<protein>
    <submittedName>
        <fullName evidence="2">Uncharacterized protein</fullName>
    </submittedName>
</protein>
<name>A0ABD0K0W4_9CAEN</name>
<feature type="region of interest" description="Disordered" evidence="1">
    <location>
        <begin position="1"/>
        <end position="54"/>
    </location>
</feature>
<gene>
    <name evidence="2" type="ORF">BaRGS_00028280</name>
</gene>
<evidence type="ECO:0000256" key="1">
    <source>
        <dbReference type="SAM" id="MobiDB-lite"/>
    </source>
</evidence>
<dbReference type="Proteomes" id="UP001519460">
    <property type="component" value="Unassembled WGS sequence"/>
</dbReference>
<accession>A0ABD0K0W4</accession>
<evidence type="ECO:0000313" key="2">
    <source>
        <dbReference type="EMBL" id="KAK7480463.1"/>
    </source>
</evidence>
<feature type="non-terminal residue" evidence="2">
    <location>
        <position position="1"/>
    </location>
</feature>
<dbReference type="AlphaFoldDB" id="A0ABD0K0W4"/>
<sequence length="54" mass="6288">NSDRKTRSWTMSLGGRPQKAIRKTRPWLSRSLPKTDHIDHPEETLRVLPPSHCL</sequence>
<dbReference type="EMBL" id="JACVVK020000281">
    <property type="protein sequence ID" value="KAK7480463.1"/>
    <property type="molecule type" value="Genomic_DNA"/>
</dbReference>
<organism evidence="2 3">
    <name type="scientific">Batillaria attramentaria</name>
    <dbReference type="NCBI Taxonomy" id="370345"/>
    <lineage>
        <taxon>Eukaryota</taxon>
        <taxon>Metazoa</taxon>
        <taxon>Spiralia</taxon>
        <taxon>Lophotrochozoa</taxon>
        <taxon>Mollusca</taxon>
        <taxon>Gastropoda</taxon>
        <taxon>Caenogastropoda</taxon>
        <taxon>Sorbeoconcha</taxon>
        <taxon>Cerithioidea</taxon>
        <taxon>Batillariidae</taxon>
        <taxon>Batillaria</taxon>
    </lineage>
</organism>
<proteinExistence type="predicted"/>
<reference evidence="2 3" key="1">
    <citation type="journal article" date="2023" name="Sci. Data">
        <title>Genome assembly of the Korean intertidal mud-creeper Batillaria attramentaria.</title>
        <authorList>
            <person name="Patra A.K."/>
            <person name="Ho P.T."/>
            <person name="Jun S."/>
            <person name="Lee S.J."/>
            <person name="Kim Y."/>
            <person name="Won Y.J."/>
        </authorList>
    </citation>
    <scope>NUCLEOTIDE SEQUENCE [LARGE SCALE GENOMIC DNA]</scope>
    <source>
        <strain evidence="2">Wonlab-2016</strain>
    </source>
</reference>
<comment type="caution">
    <text evidence="2">The sequence shown here is derived from an EMBL/GenBank/DDBJ whole genome shotgun (WGS) entry which is preliminary data.</text>
</comment>
<feature type="compositionally biased region" description="Basic and acidic residues" evidence="1">
    <location>
        <begin position="33"/>
        <end position="45"/>
    </location>
</feature>
<keyword evidence="3" id="KW-1185">Reference proteome</keyword>
<evidence type="ECO:0000313" key="3">
    <source>
        <dbReference type="Proteomes" id="UP001519460"/>
    </source>
</evidence>